<keyword evidence="7 10" id="KW-0460">Magnesium</keyword>
<evidence type="ECO:0000256" key="5">
    <source>
        <dbReference type="ARBA" id="ARBA00022741"/>
    </source>
</evidence>
<dbReference type="Pfam" id="PF12631">
    <property type="entry name" value="MnmE_helical"/>
    <property type="match status" value="1"/>
</dbReference>
<dbReference type="SUPFAM" id="SSF116878">
    <property type="entry name" value="TrmE connector domain"/>
    <property type="match status" value="1"/>
</dbReference>
<dbReference type="CDD" id="cd04164">
    <property type="entry name" value="trmE"/>
    <property type="match status" value="1"/>
</dbReference>
<dbReference type="GO" id="GO:0030488">
    <property type="term" value="P:tRNA methylation"/>
    <property type="evidence" value="ECO:0007669"/>
    <property type="project" value="TreeGrafter"/>
</dbReference>
<comment type="subunit">
    <text evidence="10">Homodimer. Heterotetramer of two MnmE and two MnmG subunits.</text>
</comment>
<dbReference type="NCBIfam" id="TIGR00231">
    <property type="entry name" value="small_GTP"/>
    <property type="match status" value="1"/>
</dbReference>
<dbReference type="InterPro" id="IPR006073">
    <property type="entry name" value="GTP-bd"/>
</dbReference>
<feature type="binding site" evidence="10">
    <location>
        <position position="127"/>
    </location>
    <ligand>
        <name>(6S)-5-formyl-5,6,7,8-tetrahydrofolate</name>
        <dbReference type="ChEBI" id="CHEBI:57457"/>
    </ligand>
</feature>
<keyword evidence="6 10" id="KW-0378">Hydrolase</keyword>
<feature type="binding site" evidence="10">
    <location>
        <begin position="233"/>
        <end position="238"/>
    </location>
    <ligand>
        <name>GTP</name>
        <dbReference type="ChEBI" id="CHEBI:37565"/>
    </ligand>
</feature>
<dbReference type="RefSeq" id="WP_163249752.1">
    <property type="nucleotide sequence ID" value="NZ_SXDP01000014.1"/>
</dbReference>
<evidence type="ECO:0000256" key="11">
    <source>
        <dbReference type="RuleBase" id="RU003313"/>
    </source>
</evidence>
<evidence type="ECO:0000256" key="2">
    <source>
        <dbReference type="ARBA" id="ARBA00022490"/>
    </source>
</evidence>
<dbReference type="Pfam" id="PF10396">
    <property type="entry name" value="TrmE_N"/>
    <property type="match status" value="1"/>
</dbReference>
<dbReference type="InterPro" id="IPR027368">
    <property type="entry name" value="MnmE_dom2"/>
</dbReference>
<dbReference type="InterPro" id="IPR005225">
    <property type="entry name" value="Small_GTP-bd"/>
</dbReference>
<keyword evidence="3 10" id="KW-0819">tRNA processing</keyword>
<dbReference type="PROSITE" id="PS51709">
    <property type="entry name" value="G_TRME"/>
    <property type="match status" value="1"/>
</dbReference>
<dbReference type="GO" id="GO:0042802">
    <property type="term" value="F:identical protein binding"/>
    <property type="evidence" value="ECO:0007669"/>
    <property type="project" value="UniProtKB-ARBA"/>
</dbReference>
<dbReference type="Pfam" id="PF01926">
    <property type="entry name" value="MMR_HSR1"/>
    <property type="match status" value="1"/>
</dbReference>
<keyword evidence="8 10" id="KW-0630">Potassium</keyword>
<reference evidence="13 14" key="1">
    <citation type="submission" date="2019-04" db="EMBL/GenBank/DDBJ databases">
        <title>Genome sequencing of Clostridium botulinum Groups I-IV and Clostridium butyricum.</title>
        <authorList>
            <person name="Brunt J."/>
            <person name="Van Vliet A.H.M."/>
            <person name="Stringer S.C."/>
            <person name="Carter A.T."/>
            <person name="Peck M.W."/>
        </authorList>
    </citation>
    <scope>NUCLEOTIDE SEQUENCE [LARGE SCALE GENOMIC DNA]</scope>
    <source>
        <strain evidence="13 14">IFR 18/094</strain>
    </source>
</reference>
<organism evidence="13 14">
    <name type="scientific">Clostridium niameyense</name>
    <dbReference type="NCBI Taxonomy" id="1622073"/>
    <lineage>
        <taxon>Bacteria</taxon>
        <taxon>Bacillati</taxon>
        <taxon>Bacillota</taxon>
        <taxon>Clostridia</taxon>
        <taxon>Eubacteriales</taxon>
        <taxon>Clostridiaceae</taxon>
        <taxon>Clostridium</taxon>
    </lineage>
</organism>
<proteinExistence type="inferred from homology"/>
<dbReference type="CDD" id="cd14858">
    <property type="entry name" value="TrmE_N"/>
    <property type="match status" value="1"/>
</dbReference>
<dbReference type="InterPro" id="IPR027417">
    <property type="entry name" value="P-loop_NTPase"/>
</dbReference>
<feature type="binding site" evidence="10">
    <location>
        <position position="462"/>
    </location>
    <ligand>
        <name>(6S)-5-formyl-5,6,7,8-tetrahydrofolate</name>
        <dbReference type="ChEBI" id="CHEBI:57457"/>
    </ligand>
</feature>
<feature type="binding site" evidence="10">
    <location>
        <position position="258"/>
    </location>
    <ligand>
        <name>Mg(2+)</name>
        <dbReference type="ChEBI" id="CHEBI:18420"/>
    </ligand>
</feature>
<dbReference type="PRINTS" id="PR00449">
    <property type="entry name" value="RASTRNSFRMNG"/>
</dbReference>
<dbReference type="GO" id="GO:0003924">
    <property type="term" value="F:GTPase activity"/>
    <property type="evidence" value="ECO:0007669"/>
    <property type="project" value="UniProtKB-UniRule"/>
</dbReference>
<dbReference type="EC" id="3.6.-.-" evidence="10"/>
<comment type="similarity">
    <text evidence="1 10 11">Belongs to the TRAFAC class TrmE-Era-EngA-EngB-Septin-like GTPase superfamily. TrmE GTPase family.</text>
</comment>
<dbReference type="InterPro" id="IPR004520">
    <property type="entry name" value="GTPase_MnmE"/>
</dbReference>
<dbReference type="FunFam" id="3.40.50.300:FF:000494">
    <property type="entry name" value="tRNA modification GTPase MnmE"/>
    <property type="match status" value="1"/>
</dbReference>
<evidence type="ECO:0000256" key="9">
    <source>
        <dbReference type="ARBA" id="ARBA00023134"/>
    </source>
</evidence>
<evidence type="ECO:0000256" key="7">
    <source>
        <dbReference type="ARBA" id="ARBA00022842"/>
    </source>
</evidence>
<comment type="caution">
    <text evidence="13">The sequence shown here is derived from an EMBL/GenBank/DDBJ whole genome shotgun (WGS) entry which is preliminary data.</text>
</comment>
<dbReference type="InterPro" id="IPR018948">
    <property type="entry name" value="GTP-bd_TrmE_N"/>
</dbReference>
<dbReference type="InterPro" id="IPR031168">
    <property type="entry name" value="G_TrmE"/>
</dbReference>
<dbReference type="PANTHER" id="PTHR42714">
    <property type="entry name" value="TRNA MODIFICATION GTPASE GTPBP3"/>
    <property type="match status" value="1"/>
</dbReference>
<dbReference type="InterPro" id="IPR027266">
    <property type="entry name" value="TrmE/GcvT-like"/>
</dbReference>
<evidence type="ECO:0000256" key="1">
    <source>
        <dbReference type="ARBA" id="ARBA00011043"/>
    </source>
</evidence>
<protein>
    <recommendedName>
        <fullName evidence="10">tRNA modification GTPase MnmE</fullName>
        <ecNumber evidence="10">3.6.-.-</ecNumber>
    </recommendedName>
</protein>
<feature type="binding site" evidence="10">
    <location>
        <position position="233"/>
    </location>
    <ligand>
        <name>K(+)</name>
        <dbReference type="ChEBI" id="CHEBI:29103"/>
    </ligand>
</feature>
<feature type="domain" description="TrmE-type G" evidence="12">
    <location>
        <begin position="223"/>
        <end position="384"/>
    </location>
</feature>
<dbReference type="GO" id="GO:0002098">
    <property type="term" value="P:tRNA wobble uridine modification"/>
    <property type="evidence" value="ECO:0007669"/>
    <property type="project" value="TreeGrafter"/>
</dbReference>
<dbReference type="Gene3D" id="3.30.1360.120">
    <property type="entry name" value="Probable tRNA modification gtpase trme, domain 1"/>
    <property type="match status" value="1"/>
</dbReference>
<evidence type="ECO:0000313" key="14">
    <source>
        <dbReference type="Proteomes" id="UP000473885"/>
    </source>
</evidence>
<comment type="cofactor">
    <cofactor evidence="10">
        <name>K(+)</name>
        <dbReference type="ChEBI" id="CHEBI:29103"/>
    </cofactor>
    <text evidence="10">Binds 1 potassium ion per subunit.</text>
</comment>
<feature type="binding site" evidence="10">
    <location>
        <position position="252"/>
    </location>
    <ligand>
        <name>K(+)</name>
        <dbReference type="ChEBI" id="CHEBI:29103"/>
    </ligand>
</feature>
<dbReference type="HAMAP" id="MF_00379">
    <property type="entry name" value="GTPase_MnmE"/>
    <property type="match status" value="1"/>
</dbReference>
<sequence>MKEFDTIAAIATAVGESGISIIRVSGTKSLSIVNNIFKGKNNRDLIDIKPYSMRYGFIIEGESKEIIDEVLVSFMKAPRSFTSEDTVEINCHGGIIPARKILKEVIKSGARLAEPGEFTKRAFLNGRIDLSQAEAVIDIITSKTELSMKSAIKQVGGTISREINKIRNELLQIIAHIEATVDYPEEDLEEVTSEQVEGKLRILLKKIDELISTSEEGKILREGLNMVIVGKPNVGKSSLLNSLLNENKAIVTEIPGTTRDVIEEYINIDGIPIKIIDTAGIRETNDLVEKIGVEKSKEKIDEADLIIFMMDLSRDIDEQDKEIINFIKDKKYIVLLNKCDLQKNENAKYSKFIENLNSKFILKTSIKNKEGLDKLKECIKELFFKGEIKSNDLIITNARHQQALIRAKENCIQALQVLLSNLSIDLASIDIRNAWKNLGEITGDTLNEDIIDKIFSEFCLGK</sequence>
<dbReference type="NCBIfam" id="TIGR00450">
    <property type="entry name" value="mnmE_trmE_thdF"/>
    <property type="match status" value="1"/>
</dbReference>
<evidence type="ECO:0000256" key="4">
    <source>
        <dbReference type="ARBA" id="ARBA00022723"/>
    </source>
</evidence>
<feature type="binding site" evidence="10">
    <location>
        <position position="23"/>
    </location>
    <ligand>
        <name>(6S)-5-formyl-5,6,7,8-tetrahydrofolate</name>
        <dbReference type="ChEBI" id="CHEBI:57457"/>
    </ligand>
</feature>
<name>A0A6M0RDG3_9CLOT</name>
<feature type="binding site" evidence="10">
    <location>
        <begin position="252"/>
        <end position="258"/>
    </location>
    <ligand>
        <name>GTP</name>
        <dbReference type="ChEBI" id="CHEBI:37565"/>
    </ligand>
</feature>
<feature type="binding site" evidence="10">
    <location>
        <begin position="277"/>
        <end position="280"/>
    </location>
    <ligand>
        <name>GTP</name>
        <dbReference type="ChEBI" id="CHEBI:37565"/>
    </ligand>
</feature>
<dbReference type="NCBIfam" id="NF003661">
    <property type="entry name" value="PRK05291.1-3"/>
    <property type="match status" value="1"/>
</dbReference>
<comment type="subcellular location">
    <subcellularLocation>
        <location evidence="10">Cytoplasm</location>
    </subcellularLocation>
</comment>
<accession>A0A6M0RDG3</accession>
<evidence type="ECO:0000256" key="10">
    <source>
        <dbReference type="HAMAP-Rule" id="MF_00379"/>
    </source>
</evidence>
<dbReference type="FunFam" id="3.30.1360.120:FF:000003">
    <property type="entry name" value="tRNA modification GTPase MnmE"/>
    <property type="match status" value="1"/>
</dbReference>
<dbReference type="AlphaFoldDB" id="A0A6M0RDG3"/>
<dbReference type="GO" id="GO:0005829">
    <property type="term" value="C:cytosol"/>
    <property type="evidence" value="ECO:0007669"/>
    <property type="project" value="TreeGrafter"/>
</dbReference>
<evidence type="ECO:0000256" key="3">
    <source>
        <dbReference type="ARBA" id="ARBA00022694"/>
    </source>
</evidence>
<dbReference type="PANTHER" id="PTHR42714:SF2">
    <property type="entry name" value="TRNA MODIFICATION GTPASE GTPBP3, MITOCHONDRIAL"/>
    <property type="match status" value="1"/>
</dbReference>
<comment type="caution">
    <text evidence="10">Lacks conserved residue(s) required for the propagation of feature annotation.</text>
</comment>
<dbReference type="SUPFAM" id="SSF52540">
    <property type="entry name" value="P-loop containing nucleoside triphosphate hydrolases"/>
    <property type="match status" value="1"/>
</dbReference>
<comment type="function">
    <text evidence="10">Exhibits a very high intrinsic GTPase hydrolysis rate. Involved in the addition of a carboxymethylaminomethyl (cmnm) group at the wobble position (U34) of certain tRNAs, forming tRNA-cmnm(5)s(2)U34.</text>
</comment>
<dbReference type="InterPro" id="IPR025867">
    <property type="entry name" value="MnmE_helical"/>
</dbReference>
<feature type="binding site" evidence="10">
    <location>
        <position position="237"/>
    </location>
    <ligand>
        <name>Mg(2+)</name>
        <dbReference type="ChEBI" id="CHEBI:18420"/>
    </ligand>
</feature>
<gene>
    <name evidence="10 13" type="primary">mnmE</name>
    <name evidence="10" type="synonym">trmE</name>
    <name evidence="13" type="ORF">FDF74_11775</name>
</gene>
<keyword evidence="14" id="KW-1185">Reference proteome</keyword>
<keyword evidence="5 10" id="KW-0547">Nucleotide-binding</keyword>
<dbReference type="Gene3D" id="1.20.120.430">
    <property type="entry name" value="tRNA modification GTPase MnmE domain 2"/>
    <property type="match status" value="1"/>
</dbReference>
<evidence type="ECO:0000313" key="13">
    <source>
        <dbReference type="EMBL" id="NEZ47860.1"/>
    </source>
</evidence>
<feature type="binding site" evidence="10">
    <location>
        <position position="257"/>
    </location>
    <ligand>
        <name>K(+)</name>
        <dbReference type="ChEBI" id="CHEBI:29103"/>
    </ligand>
</feature>
<dbReference type="GO" id="GO:0005525">
    <property type="term" value="F:GTP binding"/>
    <property type="evidence" value="ECO:0007669"/>
    <property type="project" value="UniProtKB-UniRule"/>
</dbReference>
<dbReference type="SUPFAM" id="SSF103025">
    <property type="entry name" value="Folate-binding domain"/>
    <property type="match status" value="1"/>
</dbReference>
<keyword evidence="2 10" id="KW-0963">Cytoplasm</keyword>
<feature type="binding site" evidence="10">
    <location>
        <position position="88"/>
    </location>
    <ligand>
        <name>(6S)-5-formyl-5,6,7,8-tetrahydrofolate</name>
        <dbReference type="ChEBI" id="CHEBI:57457"/>
    </ligand>
</feature>
<dbReference type="EMBL" id="SXDP01000014">
    <property type="protein sequence ID" value="NEZ47860.1"/>
    <property type="molecule type" value="Genomic_DNA"/>
</dbReference>
<keyword evidence="9 10" id="KW-0342">GTP-binding</keyword>
<evidence type="ECO:0000259" key="12">
    <source>
        <dbReference type="PROSITE" id="PS51709"/>
    </source>
</evidence>
<dbReference type="Proteomes" id="UP000473885">
    <property type="component" value="Unassembled WGS sequence"/>
</dbReference>
<evidence type="ECO:0000256" key="6">
    <source>
        <dbReference type="ARBA" id="ARBA00022801"/>
    </source>
</evidence>
<keyword evidence="4 10" id="KW-0479">Metal-binding</keyword>
<dbReference type="GO" id="GO:0046872">
    <property type="term" value="F:metal ion binding"/>
    <property type="evidence" value="ECO:0007669"/>
    <property type="project" value="UniProtKB-KW"/>
</dbReference>
<evidence type="ECO:0000256" key="8">
    <source>
        <dbReference type="ARBA" id="ARBA00022958"/>
    </source>
</evidence>
<dbReference type="Gene3D" id="3.40.50.300">
    <property type="entry name" value="P-loop containing nucleotide triphosphate hydrolases"/>
    <property type="match status" value="1"/>
</dbReference>
<feature type="binding site" evidence="10">
    <location>
        <position position="254"/>
    </location>
    <ligand>
        <name>K(+)</name>
        <dbReference type="ChEBI" id="CHEBI:29103"/>
    </ligand>
</feature>